<feature type="signal peptide" evidence="1">
    <location>
        <begin position="1"/>
        <end position="16"/>
    </location>
</feature>
<evidence type="ECO:0000313" key="3">
    <source>
        <dbReference type="Proteomes" id="UP001227230"/>
    </source>
</evidence>
<organism evidence="2 3">
    <name type="scientific">Vitis vinifera</name>
    <name type="common">Grape</name>
    <dbReference type="NCBI Taxonomy" id="29760"/>
    <lineage>
        <taxon>Eukaryota</taxon>
        <taxon>Viridiplantae</taxon>
        <taxon>Streptophyta</taxon>
        <taxon>Embryophyta</taxon>
        <taxon>Tracheophyta</taxon>
        <taxon>Spermatophyta</taxon>
        <taxon>Magnoliopsida</taxon>
        <taxon>eudicotyledons</taxon>
        <taxon>Gunneridae</taxon>
        <taxon>Pentapetalae</taxon>
        <taxon>rosids</taxon>
        <taxon>Vitales</taxon>
        <taxon>Vitaceae</taxon>
        <taxon>Viteae</taxon>
        <taxon>Vitis</taxon>
    </lineage>
</organism>
<keyword evidence="1" id="KW-0732">Signal</keyword>
<dbReference type="EMBL" id="CP126662">
    <property type="protein sequence ID" value="WKA04922.1"/>
    <property type="molecule type" value="Genomic_DNA"/>
</dbReference>
<sequence>MLLLLGVASLMCRTDSVVFGLPGSFARSLSLTGCSLRRGHDRYLTEPPRSTQLVLHFSTLGCHHASPSGRSSWMYVHNSVMDSDD</sequence>
<feature type="chain" id="PRO_5045466410" description="Secreted protein" evidence="1">
    <location>
        <begin position="17"/>
        <end position="85"/>
    </location>
</feature>
<protein>
    <recommendedName>
        <fullName evidence="4">Secreted protein</fullName>
    </recommendedName>
</protein>
<reference evidence="2 3" key="1">
    <citation type="journal article" date="2023" name="Hortic Res">
        <title>The complete reference genome for grapevine (Vitis vinifera L.) genetics and breeding.</title>
        <authorList>
            <person name="Shi X."/>
            <person name="Cao S."/>
            <person name="Wang X."/>
            <person name="Huang S."/>
            <person name="Wang Y."/>
            <person name="Liu Z."/>
            <person name="Liu W."/>
            <person name="Leng X."/>
            <person name="Peng Y."/>
            <person name="Wang N."/>
            <person name="Wang Y."/>
            <person name="Ma Z."/>
            <person name="Xu X."/>
            <person name="Zhang F."/>
            <person name="Xue H."/>
            <person name="Zhong H."/>
            <person name="Wang Y."/>
            <person name="Zhang K."/>
            <person name="Velt A."/>
            <person name="Avia K."/>
            <person name="Holtgrawe D."/>
            <person name="Grimplet J."/>
            <person name="Matus J.T."/>
            <person name="Ware D."/>
            <person name="Wu X."/>
            <person name="Wang H."/>
            <person name="Liu C."/>
            <person name="Fang Y."/>
            <person name="Rustenholz C."/>
            <person name="Cheng Z."/>
            <person name="Xiao H."/>
            <person name="Zhou Y."/>
        </authorList>
    </citation>
    <scope>NUCLEOTIDE SEQUENCE [LARGE SCALE GENOMIC DNA]</scope>
    <source>
        <strain evidence="3">cv. Pinot noir / PN40024</strain>
        <tissue evidence="2">Leaf</tissue>
    </source>
</reference>
<accession>A0ABY9DD69</accession>
<gene>
    <name evidence="2" type="ORF">VitviT2T_022917</name>
</gene>
<proteinExistence type="predicted"/>
<dbReference type="Proteomes" id="UP001227230">
    <property type="component" value="Chromosome 15"/>
</dbReference>
<evidence type="ECO:0008006" key="4">
    <source>
        <dbReference type="Google" id="ProtNLM"/>
    </source>
</evidence>
<evidence type="ECO:0000256" key="1">
    <source>
        <dbReference type="SAM" id="SignalP"/>
    </source>
</evidence>
<name>A0ABY9DD69_VITVI</name>
<evidence type="ECO:0000313" key="2">
    <source>
        <dbReference type="EMBL" id="WKA04922.1"/>
    </source>
</evidence>
<keyword evidence="3" id="KW-1185">Reference proteome</keyword>